<dbReference type="Proteomes" id="UP000503447">
    <property type="component" value="Chromosome"/>
</dbReference>
<protein>
    <submittedName>
        <fullName evidence="1">Uncharacterized protein</fullName>
    </submittedName>
</protein>
<sequence>MCAGADQTGRLILISIGAPIGVRLLYPGPGGRGAVGAAPAQENANG</sequence>
<dbReference type="AlphaFoldDB" id="A0A6M5YS79"/>
<name>A0A6M5YS79_9BACT</name>
<evidence type="ECO:0000313" key="2">
    <source>
        <dbReference type="Proteomes" id="UP000503447"/>
    </source>
</evidence>
<evidence type="ECO:0000313" key="1">
    <source>
        <dbReference type="EMBL" id="QJW96937.1"/>
    </source>
</evidence>
<keyword evidence="2" id="KW-1185">Reference proteome</keyword>
<gene>
    <name evidence="1" type="ORF">FTUN_4497</name>
</gene>
<dbReference type="KEGG" id="ftj:FTUN_4497"/>
<reference evidence="2" key="1">
    <citation type="submission" date="2020-05" db="EMBL/GenBank/DDBJ databases">
        <title>Frigoriglobus tundricola gen. nov., sp. nov., a psychrotolerant cellulolytic planctomycete of the family Gemmataceae with two divergent copies of 16S rRNA gene.</title>
        <authorList>
            <person name="Kulichevskaya I.S."/>
            <person name="Ivanova A.A."/>
            <person name="Naumoff D.G."/>
            <person name="Beletsky A.V."/>
            <person name="Rijpstra W.I.C."/>
            <person name="Sinninghe Damste J.S."/>
            <person name="Mardanov A.V."/>
            <person name="Ravin N.V."/>
            <person name="Dedysh S.N."/>
        </authorList>
    </citation>
    <scope>NUCLEOTIDE SEQUENCE [LARGE SCALE GENOMIC DNA]</scope>
    <source>
        <strain evidence="2">PL17</strain>
    </source>
</reference>
<organism evidence="1 2">
    <name type="scientific">Frigoriglobus tundricola</name>
    <dbReference type="NCBI Taxonomy" id="2774151"/>
    <lineage>
        <taxon>Bacteria</taxon>
        <taxon>Pseudomonadati</taxon>
        <taxon>Planctomycetota</taxon>
        <taxon>Planctomycetia</taxon>
        <taxon>Gemmatales</taxon>
        <taxon>Gemmataceae</taxon>
        <taxon>Frigoriglobus</taxon>
    </lineage>
</organism>
<proteinExistence type="predicted"/>
<dbReference type="EMBL" id="CP053452">
    <property type="protein sequence ID" value="QJW96937.1"/>
    <property type="molecule type" value="Genomic_DNA"/>
</dbReference>
<accession>A0A6M5YS79</accession>